<feature type="transmembrane region" description="Helical" evidence="4">
    <location>
        <begin position="144"/>
        <end position="161"/>
    </location>
</feature>
<evidence type="ECO:0000256" key="3">
    <source>
        <dbReference type="ARBA" id="ARBA00023136"/>
    </source>
</evidence>
<evidence type="ECO:0000256" key="2">
    <source>
        <dbReference type="ARBA" id="ARBA00022989"/>
    </source>
</evidence>
<evidence type="ECO:0000256" key="4">
    <source>
        <dbReference type="SAM" id="Phobius"/>
    </source>
</evidence>
<gene>
    <name evidence="6" type="ORF">AVDCRST_MAG59-5148</name>
</gene>
<dbReference type="SUPFAM" id="SSF103473">
    <property type="entry name" value="MFS general substrate transporter"/>
    <property type="match status" value="1"/>
</dbReference>
<feature type="transmembrane region" description="Helical" evidence="4">
    <location>
        <begin position="304"/>
        <end position="322"/>
    </location>
</feature>
<protein>
    <recommendedName>
        <fullName evidence="5">Major facilitator superfamily (MFS) profile domain-containing protein</fullName>
    </recommendedName>
</protein>
<feature type="domain" description="Major facilitator superfamily (MFS) profile" evidence="5">
    <location>
        <begin position="18"/>
        <end position="419"/>
    </location>
</feature>
<dbReference type="Pfam" id="PF07690">
    <property type="entry name" value="MFS_1"/>
    <property type="match status" value="1"/>
</dbReference>
<dbReference type="AlphaFoldDB" id="A0A6J4VNC5"/>
<organism evidence="6">
    <name type="scientific">uncultured Thermomicrobiales bacterium</name>
    <dbReference type="NCBI Taxonomy" id="1645740"/>
    <lineage>
        <taxon>Bacteria</taxon>
        <taxon>Pseudomonadati</taxon>
        <taxon>Thermomicrobiota</taxon>
        <taxon>Thermomicrobia</taxon>
        <taxon>Thermomicrobiales</taxon>
        <taxon>environmental samples</taxon>
    </lineage>
</organism>
<dbReference type="EMBL" id="CADCWF010000366">
    <property type="protein sequence ID" value="CAA9583958.1"/>
    <property type="molecule type" value="Genomic_DNA"/>
</dbReference>
<dbReference type="PANTHER" id="PTHR11360:SF308">
    <property type="entry name" value="BLL3089 PROTEIN"/>
    <property type="match status" value="1"/>
</dbReference>
<evidence type="ECO:0000313" key="6">
    <source>
        <dbReference type="EMBL" id="CAA9583958.1"/>
    </source>
</evidence>
<feature type="transmembrane region" description="Helical" evidence="4">
    <location>
        <begin position="334"/>
        <end position="355"/>
    </location>
</feature>
<name>A0A6J4VNC5_9BACT</name>
<dbReference type="InterPro" id="IPR036259">
    <property type="entry name" value="MFS_trans_sf"/>
</dbReference>
<evidence type="ECO:0000256" key="1">
    <source>
        <dbReference type="ARBA" id="ARBA00022692"/>
    </source>
</evidence>
<feature type="transmembrane region" description="Helical" evidence="4">
    <location>
        <begin position="239"/>
        <end position="259"/>
    </location>
</feature>
<feature type="transmembrane region" description="Helical" evidence="4">
    <location>
        <begin position="52"/>
        <end position="73"/>
    </location>
</feature>
<evidence type="ECO:0000259" key="5">
    <source>
        <dbReference type="PROSITE" id="PS50850"/>
    </source>
</evidence>
<keyword evidence="3 4" id="KW-0472">Membrane</keyword>
<feature type="transmembrane region" description="Helical" evidence="4">
    <location>
        <begin position="279"/>
        <end position="297"/>
    </location>
</feature>
<dbReference type="InterPro" id="IPR020846">
    <property type="entry name" value="MFS_dom"/>
</dbReference>
<dbReference type="InterPro" id="IPR011701">
    <property type="entry name" value="MFS"/>
</dbReference>
<dbReference type="PANTHER" id="PTHR11360">
    <property type="entry name" value="MONOCARBOXYLATE TRANSPORTER"/>
    <property type="match status" value="1"/>
</dbReference>
<dbReference type="PROSITE" id="PS50850">
    <property type="entry name" value="MFS"/>
    <property type="match status" value="1"/>
</dbReference>
<dbReference type="InterPro" id="IPR050327">
    <property type="entry name" value="Proton-linked_MCT"/>
</dbReference>
<feature type="transmembrane region" description="Helical" evidence="4">
    <location>
        <begin position="173"/>
        <end position="194"/>
    </location>
</feature>
<keyword evidence="1 4" id="KW-0812">Transmembrane</keyword>
<accession>A0A6J4VNC5</accession>
<reference evidence="6" key="1">
    <citation type="submission" date="2020-02" db="EMBL/GenBank/DDBJ databases">
        <authorList>
            <person name="Meier V. D."/>
        </authorList>
    </citation>
    <scope>NUCLEOTIDE SEQUENCE</scope>
    <source>
        <strain evidence="6">AVDCRST_MAG59</strain>
    </source>
</reference>
<proteinExistence type="predicted"/>
<feature type="transmembrane region" description="Helical" evidence="4">
    <location>
        <begin position="396"/>
        <end position="414"/>
    </location>
</feature>
<feature type="transmembrane region" description="Helical" evidence="4">
    <location>
        <begin position="119"/>
        <end position="137"/>
    </location>
</feature>
<keyword evidence="2 4" id="KW-1133">Transmembrane helix</keyword>
<feature type="transmembrane region" description="Helical" evidence="4">
    <location>
        <begin position="367"/>
        <end position="390"/>
    </location>
</feature>
<sequence length="427" mass="44249">MTWASGRRDRRTFSGWWILSVAGLASFLSGPAQTYGVSPFVEPMLAELGWSRSLFSTAYSVGTLASAGALLLVGRQIDRWGNRLVLSLAAVSFGLALMLLSVAGGAVALLVGFALLRTSGSGVLGLGTRTLIPFWFVRHRGRAFSLLGLAGSLSLAAVPPVNQLLIDAFGWRVAWRIDALVVWLVLLPAVALVVRNRPEELGQLPDGVRAEDALGAAPAERGAGPDDGFSLRQAARTPAFWGLVGASLVPSLVVTGLAFNQVAILTDRGLPATLAATTFAVESAIGIPTALLAGWLADRFPVRFVLAAGQVCLAVAMVWLLVSAGAPGLALLYSAWRGASSGLWMVAADVAWPAYFGRRHLGSIRSVGFSVSVVGAAVGPIPFGLAYDLLGGYDPAIAALLVLPVAAAVAVLLARPPALRPSSADAG</sequence>
<feature type="transmembrane region" description="Helical" evidence="4">
    <location>
        <begin position="85"/>
        <end position="113"/>
    </location>
</feature>
<dbReference type="Gene3D" id="1.20.1250.20">
    <property type="entry name" value="MFS general substrate transporter like domains"/>
    <property type="match status" value="1"/>
</dbReference>
<dbReference type="GO" id="GO:0022857">
    <property type="term" value="F:transmembrane transporter activity"/>
    <property type="evidence" value="ECO:0007669"/>
    <property type="project" value="InterPro"/>
</dbReference>